<dbReference type="PANTHER" id="PTHR22753:SF14">
    <property type="entry name" value="MONOACYLGLYCEROL_DIACYLGLYCEROL O-ACYLTRANSFERASE"/>
    <property type="match status" value="1"/>
</dbReference>
<keyword evidence="4" id="KW-1185">Reference proteome</keyword>
<sequence length="301" mass="34299">MTVRNESCATGGIPMTYLTCLAYILEEWTGVEHIEDYLNFVAYLLWLFTPLLIVFILPGLILLLLYFSVLILHIYKRKNEIKEACSHDVWHGARQLLATIWDGHARIWNGESCNLPFELLHPQHSVRTCHPIASQFVRLLLDVAGVMHGSRDDCVKALRNGSLVAVSPGGVREALFSDETYVIIWGNRKGFAEVAIDAEVPIIPMFTQNVREGIRTLGGIKVFRWIYEHLLLPVVPLYGNFPVKFRTYIGDPIPYDPNLTPAELADKAKAAVQYLIDRHQKIPGNVFRALMERFETRQKED</sequence>
<feature type="transmembrane region" description="Helical" evidence="1">
    <location>
        <begin position="45"/>
        <end position="72"/>
    </location>
</feature>
<dbReference type="Pfam" id="PF01553">
    <property type="entry name" value="Acyltransferase"/>
    <property type="match status" value="1"/>
</dbReference>
<evidence type="ECO:0000259" key="2">
    <source>
        <dbReference type="Pfam" id="PF01553"/>
    </source>
</evidence>
<keyword evidence="1" id="KW-0812">Transmembrane</keyword>
<dbReference type="Proteomes" id="UP000694392">
    <property type="component" value="Unplaced"/>
</dbReference>
<dbReference type="CDD" id="cd07987">
    <property type="entry name" value="LPLAT_MGAT-like"/>
    <property type="match status" value="1"/>
</dbReference>
<reference evidence="3" key="1">
    <citation type="submission" date="2025-08" db="UniProtKB">
        <authorList>
            <consortium name="Ensembl"/>
        </authorList>
    </citation>
    <scope>IDENTIFICATION</scope>
</reference>
<dbReference type="AlphaFoldDB" id="A0A8D0GLE2"/>
<dbReference type="PANTHER" id="PTHR22753">
    <property type="entry name" value="TRANSMEMBRANE PROTEIN 68"/>
    <property type="match status" value="1"/>
</dbReference>
<reference evidence="3" key="2">
    <citation type="submission" date="2025-09" db="UniProtKB">
        <authorList>
            <consortium name="Ensembl"/>
        </authorList>
    </citation>
    <scope>IDENTIFICATION</scope>
</reference>
<dbReference type="GO" id="GO:0016020">
    <property type="term" value="C:membrane"/>
    <property type="evidence" value="ECO:0007669"/>
    <property type="project" value="TreeGrafter"/>
</dbReference>
<keyword evidence="1" id="KW-1133">Transmembrane helix</keyword>
<keyword evidence="1" id="KW-0472">Membrane</keyword>
<accession>A0A8D0GLE2</accession>
<protein>
    <recommendedName>
        <fullName evidence="2">Phospholipid/glycerol acyltransferase domain-containing protein</fullName>
    </recommendedName>
</protein>
<name>A0A8D0GLE2_SPHPU</name>
<evidence type="ECO:0000313" key="3">
    <source>
        <dbReference type="Ensembl" id="ENSSPUP00000008419.1"/>
    </source>
</evidence>
<dbReference type="InterPro" id="IPR002123">
    <property type="entry name" value="Plipid/glycerol_acylTrfase"/>
</dbReference>
<dbReference type="Ensembl" id="ENSSPUT00000008980.1">
    <property type="protein sequence ID" value="ENSSPUP00000008419.1"/>
    <property type="gene ID" value="ENSSPUG00000006513.1"/>
</dbReference>
<dbReference type="GO" id="GO:0016746">
    <property type="term" value="F:acyltransferase activity"/>
    <property type="evidence" value="ECO:0007669"/>
    <property type="project" value="InterPro"/>
</dbReference>
<dbReference type="GeneTree" id="ENSGT00390000011782"/>
<proteinExistence type="predicted"/>
<evidence type="ECO:0000313" key="4">
    <source>
        <dbReference type="Proteomes" id="UP000694392"/>
    </source>
</evidence>
<evidence type="ECO:0000256" key="1">
    <source>
        <dbReference type="SAM" id="Phobius"/>
    </source>
</evidence>
<organism evidence="3 4">
    <name type="scientific">Sphenodon punctatus</name>
    <name type="common">Tuatara</name>
    <name type="synonym">Hatteria punctata</name>
    <dbReference type="NCBI Taxonomy" id="8508"/>
    <lineage>
        <taxon>Eukaryota</taxon>
        <taxon>Metazoa</taxon>
        <taxon>Chordata</taxon>
        <taxon>Craniata</taxon>
        <taxon>Vertebrata</taxon>
        <taxon>Euteleostomi</taxon>
        <taxon>Lepidosauria</taxon>
        <taxon>Sphenodontia</taxon>
        <taxon>Sphenodontidae</taxon>
        <taxon>Sphenodon</taxon>
    </lineage>
</organism>
<feature type="domain" description="Phospholipid/glycerol acyltransferase" evidence="2">
    <location>
        <begin position="144"/>
        <end position="205"/>
    </location>
</feature>
<dbReference type="OMA" id="SYWNGAR"/>
<feature type="transmembrane region" description="Helical" evidence="1">
    <location>
        <begin position="7"/>
        <end position="25"/>
    </location>
</feature>